<feature type="domain" description="AB hydrolase-1" evidence="1">
    <location>
        <begin position="38"/>
        <end position="173"/>
    </location>
</feature>
<proteinExistence type="predicted"/>
<dbReference type="AlphaFoldDB" id="A0A2Z2NXF3"/>
<dbReference type="InterPro" id="IPR029058">
    <property type="entry name" value="AB_hydrolase_fold"/>
</dbReference>
<dbReference type="PANTHER" id="PTHR43194:SF2">
    <property type="entry name" value="PEROXISOMAL MEMBRANE PROTEIN LPX1"/>
    <property type="match status" value="1"/>
</dbReference>
<accession>A0A2Z2NXF3</accession>
<organism evidence="2 3">
    <name type="scientific">Granulosicoccus antarcticus IMCC3135</name>
    <dbReference type="NCBI Taxonomy" id="1192854"/>
    <lineage>
        <taxon>Bacteria</taxon>
        <taxon>Pseudomonadati</taxon>
        <taxon>Pseudomonadota</taxon>
        <taxon>Gammaproteobacteria</taxon>
        <taxon>Chromatiales</taxon>
        <taxon>Granulosicoccaceae</taxon>
        <taxon>Granulosicoccus</taxon>
    </lineage>
</organism>
<sequence>MLDVTVKDHWIEDADGRLQGRLFVRSWQASSPSASDIPIILMHDSLGSVELWRSFPAELAVATGRTVIAYDRLGFGQSDPYPHKLAQDFVSDEANTGFAALVQDMGIDRFILFGHSVGGGMAVHCALAHGQACAALITESAQMFVEEKTVLGVEQARELFKDQKQLDRLRKFHGEKTEWVLDAWISTWLSPAFACWTLEPVLPQLTCPILAIHGAEDEYGTSRHPQLMGELAGGPVQVELMPDTRHVPHREKESEVVERVASFLQVLDL</sequence>
<dbReference type="Pfam" id="PF00561">
    <property type="entry name" value="Abhydrolase_1"/>
    <property type="match status" value="1"/>
</dbReference>
<dbReference type="KEGG" id="gai:IMCC3135_30415"/>
<dbReference type="GO" id="GO:0070205">
    <property type="term" value="F:2-succinyl-6-hydroxy-2,4-cyclohexadiene-1-carboxylate synthase activity"/>
    <property type="evidence" value="ECO:0007669"/>
    <property type="project" value="UniProtKB-EC"/>
</dbReference>
<keyword evidence="3" id="KW-1185">Reference proteome</keyword>
<dbReference type="SUPFAM" id="SSF53474">
    <property type="entry name" value="alpha/beta-Hydrolases"/>
    <property type="match status" value="1"/>
</dbReference>
<dbReference type="Gene3D" id="3.40.50.1820">
    <property type="entry name" value="alpha/beta hydrolase"/>
    <property type="match status" value="1"/>
</dbReference>
<gene>
    <name evidence="2" type="primary">menH_4</name>
    <name evidence="2" type="ORF">IMCC3135_30415</name>
</gene>
<dbReference type="Proteomes" id="UP000250079">
    <property type="component" value="Chromosome"/>
</dbReference>
<reference evidence="2 3" key="1">
    <citation type="submission" date="2016-12" db="EMBL/GenBank/DDBJ databases">
        <authorList>
            <person name="Song W.-J."/>
            <person name="Kurnit D.M."/>
        </authorList>
    </citation>
    <scope>NUCLEOTIDE SEQUENCE [LARGE SCALE GENOMIC DNA]</scope>
    <source>
        <strain evidence="2 3">IMCC3135</strain>
    </source>
</reference>
<dbReference type="InterPro" id="IPR050228">
    <property type="entry name" value="Carboxylesterase_BioH"/>
</dbReference>
<dbReference type="EMBL" id="CP018632">
    <property type="protein sequence ID" value="ASJ76132.1"/>
    <property type="molecule type" value="Genomic_DNA"/>
</dbReference>
<evidence type="ECO:0000313" key="3">
    <source>
        <dbReference type="Proteomes" id="UP000250079"/>
    </source>
</evidence>
<dbReference type="PRINTS" id="PR00111">
    <property type="entry name" value="ABHYDROLASE"/>
</dbReference>
<protein>
    <submittedName>
        <fullName evidence="2">2-succinyl-6-hydroxy-2, 4-cyclohexadiene-1-carboxylate synthase</fullName>
        <ecNumber evidence="2">4.2.99.20</ecNumber>
    </submittedName>
</protein>
<keyword evidence="2" id="KW-0456">Lyase</keyword>
<dbReference type="OrthoDB" id="9779853at2"/>
<dbReference type="InterPro" id="IPR000073">
    <property type="entry name" value="AB_hydrolase_1"/>
</dbReference>
<dbReference type="EC" id="4.2.99.20" evidence="2"/>
<dbReference type="RefSeq" id="WP_088920945.1">
    <property type="nucleotide sequence ID" value="NZ_CP018632.1"/>
</dbReference>
<evidence type="ECO:0000259" key="1">
    <source>
        <dbReference type="Pfam" id="PF00561"/>
    </source>
</evidence>
<evidence type="ECO:0000313" key="2">
    <source>
        <dbReference type="EMBL" id="ASJ76132.1"/>
    </source>
</evidence>
<dbReference type="PANTHER" id="PTHR43194">
    <property type="entry name" value="HYDROLASE ALPHA/BETA FOLD FAMILY"/>
    <property type="match status" value="1"/>
</dbReference>
<name>A0A2Z2NXF3_9GAMM</name>